<dbReference type="EMBL" id="CM046116">
    <property type="protein sequence ID" value="KAI8421756.1"/>
    <property type="molecule type" value="Genomic_DNA"/>
</dbReference>
<name>A0ACC0JCG3_CHOFU</name>
<sequence length="405" mass="44807">MDVYKRPYMLSTGKIIYDRYRQIHILGALTPNPNVTSFANKISSLSASFLSLGFLVYLFLFLLKVDNYCLTALSIFVCGFGTLYIWMQCLITTYLSTLYYDKHLTTLRQYLASGSFIVLIVMAILGTVASFIPRGGTRGIYFCLVATSLCSYVLTAIFCVFILSFEKEYEYFSDGLRTEMLLDDACSLTSTSFSDMDSIFGTQELNSSTILKINEQLSPDNVLVDNDSGMSSEETDESLKYDLSANLNNKVSNSNIISNDVIKCLTTEPQCAAKWNEIPCCSNNVSISVVNEEDTSGLDLDDAADEATDTQVSDFIVIDVACDVKDPGSDCEEKLLGTNSYNDCDNLSIHSVDSSQMLVPVANNELMTTENQKLVSLSLSILLAALLQAVRCFAQFLEDIVVPQR</sequence>
<evidence type="ECO:0000313" key="1">
    <source>
        <dbReference type="EMBL" id="KAI8421756.1"/>
    </source>
</evidence>
<keyword evidence="2" id="KW-1185">Reference proteome</keyword>
<gene>
    <name evidence="1" type="ORF">MSG28_009720</name>
</gene>
<organism evidence="1 2">
    <name type="scientific">Choristoneura fumiferana</name>
    <name type="common">Spruce budworm moth</name>
    <name type="synonym">Archips fumiferana</name>
    <dbReference type="NCBI Taxonomy" id="7141"/>
    <lineage>
        <taxon>Eukaryota</taxon>
        <taxon>Metazoa</taxon>
        <taxon>Ecdysozoa</taxon>
        <taxon>Arthropoda</taxon>
        <taxon>Hexapoda</taxon>
        <taxon>Insecta</taxon>
        <taxon>Pterygota</taxon>
        <taxon>Neoptera</taxon>
        <taxon>Endopterygota</taxon>
        <taxon>Lepidoptera</taxon>
        <taxon>Glossata</taxon>
        <taxon>Ditrysia</taxon>
        <taxon>Tortricoidea</taxon>
        <taxon>Tortricidae</taxon>
        <taxon>Tortricinae</taxon>
        <taxon>Choristoneura</taxon>
    </lineage>
</organism>
<dbReference type="Proteomes" id="UP001064048">
    <property type="component" value="Chromosome 16"/>
</dbReference>
<comment type="caution">
    <text evidence="1">The sequence shown here is derived from an EMBL/GenBank/DDBJ whole genome shotgun (WGS) entry which is preliminary data.</text>
</comment>
<accession>A0ACC0JCG3</accession>
<evidence type="ECO:0000313" key="2">
    <source>
        <dbReference type="Proteomes" id="UP001064048"/>
    </source>
</evidence>
<reference evidence="1 2" key="1">
    <citation type="journal article" date="2022" name="Genome Biol. Evol.">
        <title>The Spruce Budworm Genome: Reconstructing the Evolutionary History of Antifreeze Proteins.</title>
        <authorList>
            <person name="Beliveau C."/>
            <person name="Gagne P."/>
            <person name="Picq S."/>
            <person name="Vernygora O."/>
            <person name="Keeling C.I."/>
            <person name="Pinkney K."/>
            <person name="Doucet D."/>
            <person name="Wen F."/>
            <person name="Johnston J.S."/>
            <person name="Maaroufi H."/>
            <person name="Boyle B."/>
            <person name="Laroche J."/>
            <person name="Dewar K."/>
            <person name="Juretic N."/>
            <person name="Blackburn G."/>
            <person name="Nisole A."/>
            <person name="Brunet B."/>
            <person name="Brandao M."/>
            <person name="Lumley L."/>
            <person name="Duan J."/>
            <person name="Quan G."/>
            <person name="Lucarotti C.J."/>
            <person name="Roe A.D."/>
            <person name="Sperling F.A.H."/>
            <person name="Levesque R.C."/>
            <person name="Cusson M."/>
        </authorList>
    </citation>
    <scope>NUCLEOTIDE SEQUENCE [LARGE SCALE GENOMIC DNA]</scope>
    <source>
        <strain evidence="1">Glfc:IPQL:Cfum</strain>
    </source>
</reference>
<proteinExistence type="predicted"/>
<protein>
    <submittedName>
        <fullName evidence="1">Uncharacterized protein</fullName>
    </submittedName>
</protein>